<sequence length="351" mass="35333">MAGLALLLGEDGPVAAWRVVDGRAQGLDLADMVDVSGRVVALVPPDALPVRIVRGAPGATPVQAVAAARLSAQVWAEGDGVVAALLDETRVMVATPGAGQVAGWQGQVRAALGREADALVPAGLILPEPPEGGVSRGKIGPLVLVRGEAALFAGEAALWDALVPEGGAVLDCDGAALAQGVAACHAAPPFDLAGDAPAAGSMRRLALLAGLVGALVLALPLAQAGRWKFDVWRAEAAALARVRARFPQVADFAGAQALVARERAARQAGAMGWAPVSAALWRALRASPGVRLAALGHDEDGTLHVTLGAGSAAPIDAVMLALQRDGWRLAPPPAPVQQGGEVLATITVLAP</sequence>
<proteinExistence type="predicted"/>
<name>A0ABQ6P6Y9_9SPHN</name>
<gene>
    <name evidence="1" type="ORF">NUTIK01_14440</name>
</gene>
<evidence type="ECO:0000313" key="2">
    <source>
        <dbReference type="Proteomes" id="UP001187221"/>
    </source>
</evidence>
<comment type="caution">
    <text evidence="1">The sequence shown here is derived from an EMBL/GenBank/DDBJ whole genome shotgun (WGS) entry which is preliminary data.</text>
</comment>
<dbReference type="EMBL" id="BTFW01000001">
    <property type="protein sequence ID" value="GMM60667.1"/>
    <property type="molecule type" value="Genomic_DNA"/>
</dbReference>
<dbReference type="RefSeq" id="WP_317974441.1">
    <property type="nucleotide sequence ID" value="NZ_BTFW01000001.1"/>
</dbReference>
<keyword evidence="2" id="KW-1185">Reference proteome</keyword>
<reference evidence="1 2" key="1">
    <citation type="submission" date="2023-06" db="EMBL/GenBank/DDBJ databases">
        <title>Draft genome sequence of Novosphingobium sp. strain IK01.</title>
        <authorList>
            <person name="Hatamoto M."/>
            <person name="Ikarashi T."/>
            <person name="Yamaguchi T."/>
        </authorList>
    </citation>
    <scope>NUCLEOTIDE SEQUENCE [LARGE SCALE GENOMIC DNA]</scope>
    <source>
        <strain evidence="1 2">IK01</strain>
    </source>
</reference>
<dbReference type="Proteomes" id="UP001187221">
    <property type="component" value="Unassembled WGS sequence"/>
</dbReference>
<protein>
    <recommendedName>
        <fullName evidence="3">General secretion pathway protein GspL</fullName>
    </recommendedName>
</protein>
<accession>A0ABQ6P6Y9</accession>
<organism evidence="1 2">
    <name type="scientific">Novosphingobium pituita</name>
    <dbReference type="NCBI Taxonomy" id="3056842"/>
    <lineage>
        <taxon>Bacteria</taxon>
        <taxon>Pseudomonadati</taxon>
        <taxon>Pseudomonadota</taxon>
        <taxon>Alphaproteobacteria</taxon>
        <taxon>Sphingomonadales</taxon>
        <taxon>Sphingomonadaceae</taxon>
        <taxon>Novosphingobium</taxon>
    </lineage>
</organism>
<evidence type="ECO:0008006" key="3">
    <source>
        <dbReference type="Google" id="ProtNLM"/>
    </source>
</evidence>
<evidence type="ECO:0000313" key="1">
    <source>
        <dbReference type="EMBL" id="GMM60667.1"/>
    </source>
</evidence>